<dbReference type="SUPFAM" id="SSF53474">
    <property type="entry name" value="alpha/beta-Hydrolases"/>
    <property type="match status" value="1"/>
</dbReference>
<dbReference type="GO" id="GO:0016787">
    <property type="term" value="F:hydrolase activity"/>
    <property type="evidence" value="ECO:0007669"/>
    <property type="project" value="UniProtKB-KW"/>
</dbReference>
<gene>
    <name evidence="1" type="ORF">JM946_16675</name>
</gene>
<dbReference type="RefSeq" id="WP_203168477.1">
    <property type="nucleotide sequence ID" value="NZ_JAEVLS010000003.1"/>
</dbReference>
<protein>
    <submittedName>
        <fullName evidence="1">Alpha/beta hydrolase</fullName>
    </submittedName>
</protein>
<evidence type="ECO:0000313" key="2">
    <source>
        <dbReference type="Proteomes" id="UP000661077"/>
    </source>
</evidence>
<dbReference type="Proteomes" id="UP000661077">
    <property type="component" value="Unassembled WGS sequence"/>
</dbReference>
<organism evidence="1 2">
    <name type="scientific">Steroidobacter gossypii</name>
    <dbReference type="NCBI Taxonomy" id="2805490"/>
    <lineage>
        <taxon>Bacteria</taxon>
        <taxon>Pseudomonadati</taxon>
        <taxon>Pseudomonadota</taxon>
        <taxon>Gammaproteobacteria</taxon>
        <taxon>Steroidobacterales</taxon>
        <taxon>Steroidobacteraceae</taxon>
        <taxon>Steroidobacter</taxon>
    </lineage>
</organism>
<keyword evidence="2" id="KW-1185">Reference proteome</keyword>
<keyword evidence="1" id="KW-0378">Hydrolase</keyword>
<accession>A0ABS1WZH9</accession>
<name>A0ABS1WZH9_9GAMM</name>
<dbReference type="EMBL" id="JAEVLS010000003">
    <property type="protein sequence ID" value="MBM0106371.1"/>
    <property type="molecule type" value="Genomic_DNA"/>
</dbReference>
<sequence length="307" mass="35150">MTPTQINDTLQAIADGFRVWPRAPIMHRPDEEGMEYEDVTFPSQDGVPLEGWFIPAPGSEKIIIANHPRWFSRSGLPSHLEPWKSFAGATGNDFEVNFVPDYKILHQAGYNVLAYDLRNFGQSGAANGGIFTVGRFESRDVIGSLSYVRARPDTRNMRIGLFSRCVGCNATMFAMARCPEVFGDVRCMVSPQPLSSRVALERALERLNIPAHHIADLEQRIRLHTSFRLDDFSPIPWARSVRIPTLLYQVRDDVYTRPEDIQAMFDNIPIAEKELLWIEGTTRRWDGYTYFQRNPGPMLDWFRSYMS</sequence>
<dbReference type="Gene3D" id="3.40.50.1820">
    <property type="entry name" value="alpha/beta hydrolase"/>
    <property type="match status" value="1"/>
</dbReference>
<dbReference type="InterPro" id="IPR029058">
    <property type="entry name" value="AB_hydrolase_fold"/>
</dbReference>
<comment type="caution">
    <text evidence="1">The sequence shown here is derived from an EMBL/GenBank/DDBJ whole genome shotgun (WGS) entry which is preliminary data.</text>
</comment>
<evidence type="ECO:0000313" key="1">
    <source>
        <dbReference type="EMBL" id="MBM0106371.1"/>
    </source>
</evidence>
<proteinExistence type="predicted"/>
<reference evidence="1 2" key="1">
    <citation type="journal article" date="2021" name="Int. J. Syst. Evol. Microbiol.">
        <title>Steroidobacter gossypii sp. nov., isolated from soil of cotton cropping field.</title>
        <authorList>
            <person name="Huang R."/>
            <person name="Yang S."/>
            <person name="Zhen C."/>
            <person name="Liu W."/>
        </authorList>
    </citation>
    <scope>NUCLEOTIDE SEQUENCE [LARGE SCALE GENOMIC DNA]</scope>
    <source>
        <strain evidence="1 2">S1-65</strain>
    </source>
</reference>